<protein>
    <submittedName>
        <fullName evidence="2 3">Uncharacterized protein LOC116289065</fullName>
    </submittedName>
</protein>
<dbReference type="OrthoDB" id="5983632at2759"/>
<keyword evidence="1" id="KW-1185">Reference proteome</keyword>
<dbReference type="AlphaFoldDB" id="A0A6P8HGU7"/>
<evidence type="ECO:0000313" key="1">
    <source>
        <dbReference type="Proteomes" id="UP000515163"/>
    </source>
</evidence>
<evidence type="ECO:0000313" key="3">
    <source>
        <dbReference type="RefSeq" id="XP_031551817.1"/>
    </source>
</evidence>
<reference evidence="2 3" key="1">
    <citation type="submission" date="2025-04" db="UniProtKB">
        <authorList>
            <consortium name="RefSeq"/>
        </authorList>
    </citation>
    <scope>IDENTIFICATION</scope>
    <source>
        <tissue evidence="2 3">Tentacle</tissue>
    </source>
</reference>
<dbReference type="GeneID" id="116289065"/>
<proteinExistence type="predicted"/>
<dbReference type="RefSeq" id="XP_031551817.1">
    <property type="nucleotide sequence ID" value="XM_031695957.1"/>
</dbReference>
<dbReference type="RefSeq" id="XP_031551816.1">
    <property type="nucleotide sequence ID" value="XM_031695956.1"/>
</dbReference>
<evidence type="ECO:0000313" key="2">
    <source>
        <dbReference type="RefSeq" id="XP_031551816.1"/>
    </source>
</evidence>
<gene>
    <name evidence="2 3" type="primary">LOC116289065</name>
</gene>
<organism evidence="1 3">
    <name type="scientific">Actinia tenebrosa</name>
    <name type="common">Australian red waratah sea anemone</name>
    <dbReference type="NCBI Taxonomy" id="6105"/>
    <lineage>
        <taxon>Eukaryota</taxon>
        <taxon>Metazoa</taxon>
        <taxon>Cnidaria</taxon>
        <taxon>Anthozoa</taxon>
        <taxon>Hexacorallia</taxon>
        <taxon>Actiniaria</taxon>
        <taxon>Actiniidae</taxon>
        <taxon>Actinia</taxon>
    </lineage>
</organism>
<sequence length="133" mass="15677">MVHHPEEVWMRYGYSREEPWKNVKGWNGDQLENLRRLYDGPIRVKDAKVKDLKKLAEKHLPPEKRGFYMNLNNGAVEEDGLDNFMIAKFTEFAGLQHLVDNQVSLLEEERKAPLTKKELKQMMNSRTKLLIPK</sequence>
<accession>A0A6P8HGU7</accession>
<name>A0A6P8HGU7_ACTTE</name>
<dbReference type="Proteomes" id="UP000515163">
    <property type="component" value="Unplaced"/>
</dbReference>
<dbReference type="KEGG" id="aten:116289065"/>